<accession>A0AAD3H1U6</accession>
<keyword evidence="1" id="KW-0732">Signal</keyword>
<organism evidence="2 3">
    <name type="scientific">Chaetoceros tenuissimus</name>
    <dbReference type="NCBI Taxonomy" id="426638"/>
    <lineage>
        <taxon>Eukaryota</taxon>
        <taxon>Sar</taxon>
        <taxon>Stramenopiles</taxon>
        <taxon>Ochrophyta</taxon>
        <taxon>Bacillariophyta</taxon>
        <taxon>Coscinodiscophyceae</taxon>
        <taxon>Chaetocerotophycidae</taxon>
        <taxon>Chaetocerotales</taxon>
        <taxon>Chaetocerotaceae</taxon>
        <taxon>Chaetoceros</taxon>
    </lineage>
</organism>
<keyword evidence="3" id="KW-1185">Reference proteome</keyword>
<dbReference type="AlphaFoldDB" id="A0AAD3H1U6"/>
<sequence length="271" mass="31527">MKNSSRSSILLALSYLLSGLNPVDGVCSDKFRECIKTLEKTEDKQKPYKIYPFTRENFEDFVYVYETWNTLNIEYDEEHGHAHYVDNVEVEKIKYDKFDEELKAVYEETYTKLKEAYGDNILCYKCEEEGFNLHDLFLHENTELVRDFCARVQIHKGVCIPAVNTGYSIEYSQPIEEIIPRIVEMSNERVKKLERTYGQLDAEVKYDEHDCLDADSGNENNKCAIVYTKFTGDEIYDKAGLSSSNINRDVINEIEEMINEESFEHILSGSS</sequence>
<dbReference type="Proteomes" id="UP001054902">
    <property type="component" value="Unassembled WGS sequence"/>
</dbReference>
<evidence type="ECO:0000256" key="1">
    <source>
        <dbReference type="SAM" id="SignalP"/>
    </source>
</evidence>
<name>A0AAD3H1U6_9STRA</name>
<feature type="signal peptide" evidence="1">
    <location>
        <begin position="1"/>
        <end position="25"/>
    </location>
</feature>
<protein>
    <submittedName>
        <fullName evidence="2">Uncharacterized protein</fullName>
    </submittedName>
</protein>
<gene>
    <name evidence="2" type="ORF">CTEN210_03278</name>
</gene>
<feature type="chain" id="PRO_5042098323" evidence="1">
    <location>
        <begin position="26"/>
        <end position="271"/>
    </location>
</feature>
<evidence type="ECO:0000313" key="2">
    <source>
        <dbReference type="EMBL" id="GFH46804.1"/>
    </source>
</evidence>
<dbReference type="EMBL" id="BLLK01000022">
    <property type="protein sequence ID" value="GFH46804.1"/>
    <property type="molecule type" value="Genomic_DNA"/>
</dbReference>
<comment type="caution">
    <text evidence="2">The sequence shown here is derived from an EMBL/GenBank/DDBJ whole genome shotgun (WGS) entry which is preliminary data.</text>
</comment>
<reference evidence="2 3" key="1">
    <citation type="journal article" date="2021" name="Sci. Rep.">
        <title>The genome of the diatom Chaetoceros tenuissimus carries an ancient integrated fragment of an extant virus.</title>
        <authorList>
            <person name="Hongo Y."/>
            <person name="Kimura K."/>
            <person name="Takaki Y."/>
            <person name="Yoshida Y."/>
            <person name="Baba S."/>
            <person name="Kobayashi G."/>
            <person name="Nagasaki K."/>
            <person name="Hano T."/>
            <person name="Tomaru Y."/>
        </authorList>
    </citation>
    <scope>NUCLEOTIDE SEQUENCE [LARGE SCALE GENOMIC DNA]</scope>
    <source>
        <strain evidence="2 3">NIES-3715</strain>
    </source>
</reference>
<proteinExistence type="predicted"/>
<evidence type="ECO:0000313" key="3">
    <source>
        <dbReference type="Proteomes" id="UP001054902"/>
    </source>
</evidence>